<gene>
    <name evidence="2" type="ORF">EV696_12131</name>
</gene>
<keyword evidence="3" id="KW-1185">Reference proteome</keyword>
<dbReference type="RefSeq" id="WP_232475448.1">
    <property type="nucleotide sequence ID" value="NZ_CP037953.1"/>
</dbReference>
<evidence type="ECO:0000313" key="3">
    <source>
        <dbReference type="Proteomes" id="UP000295375"/>
    </source>
</evidence>
<reference evidence="2 3" key="1">
    <citation type="submission" date="2019-03" db="EMBL/GenBank/DDBJ databases">
        <title>Genomic Encyclopedia of Type Strains, Phase IV (KMG-IV): sequencing the most valuable type-strain genomes for metagenomic binning, comparative biology and taxonomic classification.</title>
        <authorList>
            <person name="Goeker M."/>
        </authorList>
    </citation>
    <scope>NUCLEOTIDE SEQUENCE [LARGE SCALE GENOMIC DNA]</scope>
    <source>
        <strain evidence="2 3">DSM 103792</strain>
    </source>
</reference>
<feature type="transmembrane region" description="Helical" evidence="1">
    <location>
        <begin position="53"/>
        <end position="74"/>
    </location>
</feature>
<keyword evidence="1" id="KW-0472">Membrane</keyword>
<keyword evidence="1" id="KW-0812">Transmembrane</keyword>
<dbReference type="PANTHER" id="PTHR38446:SF1">
    <property type="entry name" value="BLL0914 PROTEIN"/>
    <property type="match status" value="1"/>
</dbReference>
<evidence type="ECO:0000313" key="2">
    <source>
        <dbReference type="EMBL" id="TDQ45071.1"/>
    </source>
</evidence>
<evidence type="ECO:0000256" key="1">
    <source>
        <dbReference type="SAM" id="Phobius"/>
    </source>
</evidence>
<sequence>MDNLPMVQIMIGLVILVAVLHVGFMLLEMVFWSKPLGRKIFRIDEDFAKKSKGLALNQGLYNGFLVAGLLWGLVQQESGRYTLVFFLGCIIIAGIVGALTVSKRIFFLQALPALLAMIALLSI</sequence>
<dbReference type="InterPro" id="IPR009732">
    <property type="entry name" value="DUF1304"/>
</dbReference>
<accession>A0A4R6UEC0</accession>
<feature type="transmembrane region" description="Helical" evidence="1">
    <location>
        <begin position="6"/>
        <end position="32"/>
    </location>
</feature>
<keyword evidence="1" id="KW-1133">Transmembrane helix</keyword>
<dbReference type="PANTHER" id="PTHR38446">
    <property type="entry name" value="BLL0914 PROTEIN"/>
    <property type="match status" value="1"/>
</dbReference>
<name>A0A4R6UEC0_9GAMM</name>
<dbReference type="EMBL" id="SNYM01000021">
    <property type="protein sequence ID" value="TDQ45071.1"/>
    <property type="molecule type" value="Genomic_DNA"/>
</dbReference>
<dbReference type="AlphaFoldDB" id="A0A4R6UEC0"/>
<organism evidence="2 3">
    <name type="scientific">Permianibacter aggregans</name>
    <dbReference type="NCBI Taxonomy" id="1510150"/>
    <lineage>
        <taxon>Bacteria</taxon>
        <taxon>Pseudomonadati</taxon>
        <taxon>Pseudomonadota</taxon>
        <taxon>Gammaproteobacteria</taxon>
        <taxon>Pseudomonadales</taxon>
        <taxon>Pseudomonadaceae</taxon>
        <taxon>Permianibacter</taxon>
    </lineage>
</organism>
<proteinExistence type="predicted"/>
<dbReference type="Proteomes" id="UP000295375">
    <property type="component" value="Unassembled WGS sequence"/>
</dbReference>
<feature type="transmembrane region" description="Helical" evidence="1">
    <location>
        <begin position="80"/>
        <end position="99"/>
    </location>
</feature>
<protein>
    <submittedName>
        <fullName evidence="2">Putative membrane protein</fullName>
    </submittedName>
</protein>
<dbReference type="Pfam" id="PF06993">
    <property type="entry name" value="DUF1304"/>
    <property type="match status" value="1"/>
</dbReference>
<comment type="caution">
    <text evidence="2">The sequence shown here is derived from an EMBL/GenBank/DDBJ whole genome shotgun (WGS) entry which is preliminary data.</text>
</comment>